<proteinExistence type="predicted"/>
<dbReference type="EMBL" id="CM041553">
    <property type="protein sequence ID" value="KAI3353282.1"/>
    <property type="molecule type" value="Genomic_DNA"/>
</dbReference>
<dbReference type="Proteomes" id="UP000831701">
    <property type="component" value="Chromosome 23"/>
</dbReference>
<gene>
    <name evidence="1" type="ORF">L3Q82_019819</name>
</gene>
<accession>A0ACB8VCE0</accession>
<keyword evidence="2" id="KW-1185">Reference proteome</keyword>
<evidence type="ECO:0000313" key="1">
    <source>
        <dbReference type="EMBL" id="KAI3353282.1"/>
    </source>
</evidence>
<protein>
    <submittedName>
        <fullName evidence="1">Uncharacterized protein</fullName>
    </submittedName>
</protein>
<evidence type="ECO:0000313" key="2">
    <source>
        <dbReference type="Proteomes" id="UP000831701"/>
    </source>
</evidence>
<reference evidence="1" key="1">
    <citation type="submission" date="2022-04" db="EMBL/GenBank/DDBJ databases">
        <title>Jade perch genome.</title>
        <authorList>
            <person name="Chao B."/>
        </authorList>
    </citation>
    <scope>NUCLEOTIDE SEQUENCE</scope>
    <source>
        <strain evidence="1">CB-2022</strain>
    </source>
</reference>
<organism evidence="1 2">
    <name type="scientific">Scortum barcoo</name>
    <name type="common">barcoo grunter</name>
    <dbReference type="NCBI Taxonomy" id="214431"/>
    <lineage>
        <taxon>Eukaryota</taxon>
        <taxon>Metazoa</taxon>
        <taxon>Chordata</taxon>
        <taxon>Craniata</taxon>
        <taxon>Vertebrata</taxon>
        <taxon>Euteleostomi</taxon>
        <taxon>Actinopterygii</taxon>
        <taxon>Neopterygii</taxon>
        <taxon>Teleostei</taxon>
        <taxon>Neoteleostei</taxon>
        <taxon>Acanthomorphata</taxon>
        <taxon>Eupercaria</taxon>
        <taxon>Centrarchiformes</taxon>
        <taxon>Terapontoidei</taxon>
        <taxon>Terapontidae</taxon>
        <taxon>Scortum</taxon>
    </lineage>
</organism>
<comment type="caution">
    <text evidence="1">The sequence shown here is derived from an EMBL/GenBank/DDBJ whole genome shotgun (WGS) entry which is preliminary data.</text>
</comment>
<sequence>MCFPQFSALYPEMVDAVVLLDSYGFLPTDLKEMPKVIRQGMDQMLQYEKTKEKTSRVYTYEQAVERLLAANPTLSEQSVRILLERGLVQVEGGVVFSRDFRINLKNIARISLEQSLEMQSRIQASVLVVLAEDGFEKIFAESDQKKCTSALLQAYRDRNVSVFLQSVSPVSELSLPVPWGEIRGKVWGPDHGRPVLCLHGWADNCGSFNTLIPLLPKDCRYVAVDLAGHGLSSHRPPGVFYSFTEYVADVRRVVDALQLKKFSIIGHSMGESAIKGEVILICVVRFSALYPEMVDALVLLDSFGLLPTDSKDICKVMRQGFEEMVQYEKKTEEKKRVYTYKKAVERLLAANPSLSEQAVNTLLERGLVQVEGGFAFSRDLRVNFKNILRISLEQSLEMQSRIRAAVLVVLAEDGFDKLLSEAAQSKFTSTLLQRLKEGNILVPELLSEVVLFCVTGPVSELSLPVPWGEIRGKVWGPDHGRPVLCLHGWADNCGSFNTLIPLLPKECRYVAVDLAGHGLSSHRPPGVFYSFHAYVADVRRIVDGGNIAAMFSSLFPEMVEAIVLLDTFGFLPTDLKEIPKVMSQGMDEMLQYEKKTEEKKRVYTYEKAAERYCSLWQTQVKLLAANPTLSEQSVKHPFRARDLRLNFKNIARISLEQSLEMQSRIQASVLVVLADAGFAVSVPESLYQKFSSTLLQGFRDRNSGRSSRRRRAACWKLLLSCLHSCLSSYMCGSKIKEEALDDSENDGTLGCCRVCSQGFRQQSNSARPPFPPPKPLLPFPFLRHASPPCLLVHFPSSPPPPPSLLTPPTTMTAVMSWLFLDWFVPLYLLVSVLVLAGFGACLYFLEPGLQDAHKWSNKTVRHHPLVASVNCRDDDSNALI</sequence>
<name>A0ACB8VCE0_9TELE</name>